<keyword evidence="11" id="KW-1185">Reference proteome</keyword>
<keyword evidence="4" id="KW-0808">Transferase</keyword>
<evidence type="ECO:0000256" key="4">
    <source>
        <dbReference type="ARBA" id="ARBA00022679"/>
    </source>
</evidence>
<evidence type="ECO:0000256" key="8">
    <source>
        <dbReference type="SAM" id="SignalP"/>
    </source>
</evidence>
<keyword evidence="7" id="KW-0472">Membrane</keyword>
<dbReference type="InterPro" id="IPR005467">
    <property type="entry name" value="His_kinase_dom"/>
</dbReference>
<dbReference type="Pfam" id="PF02518">
    <property type="entry name" value="HATPase_c"/>
    <property type="match status" value="1"/>
</dbReference>
<dbReference type="InterPro" id="IPR036097">
    <property type="entry name" value="HisK_dim/P_sf"/>
</dbReference>
<dbReference type="InterPro" id="IPR036890">
    <property type="entry name" value="HATPase_C_sf"/>
</dbReference>
<dbReference type="SUPFAM" id="SSF47384">
    <property type="entry name" value="Homodimeric domain of signal transducing histidine kinase"/>
    <property type="match status" value="1"/>
</dbReference>
<dbReference type="EMBL" id="JACHOC010000005">
    <property type="protein sequence ID" value="MBB4622796.1"/>
    <property type="molecule type" value="Genomic_DNA"/>
</dbReference>
<dbReference type="CDD" id="cd16922">
    <property type="entry name" value="HATPase_EvgS-ArcB-TorS-like"/>
    <property type="match status" value="1"/>
</dbReference>
<proteinExistence type="predicted"/>
<evidence type="ECO:0000256" key="2">
    <source>
        <dbReference type="ARBA" id="ARBA00012438"/>
    </source>
</evidence>
<dbReference type="PANTHER" id="PTHR43711">
    <property type="entry name" value="TWO-COMPONENT HISTIDINE KINASE"/>
    <property type="match status" value="1"/>
</dbReference>
<name>A0ABR6KN08_9BACT</name>
<dbReference type="PANTHER" id="PTHR43711:SF31">
    <property type="entry name" value="HISTIDINE KINASE"/>
    <property type="match status" value="1"/>
</dbReference>
<dbReference type="SMART" id="SM00388">
    <property type="entry name" value="HisKA"/>
    <property type="match status" value="1"/>
</dbReference>
<dbReference type="InterPro" id="IPR003661">
    <property type="entry name" value="HisK_dim/P_dom"/>
</dbReference>
<gene>
    <name evidence="10" type="ORF">GGQ57_002705</name>
</gene>
<dbReference type="CDD" id="cd00082">
    <property type="entry name" value="HisKA"/>
    <property type="match status" value="1"/>
</dbReference>
<dbReference type="PRINTS" id="PR00344">
    <property type="entry name" value="BCTRLSENSOR"/>
</dbReference>
<feature type="transmembrane region" description="Helical" evidence="7">
    <location>
        <begin position="361"/>
        <end position="383"/>
    </location>
</feature>
<dbReference type="InterPro" id="IPR003594">
    <property type="entry name" value="HATPase_dom"/>
</dbReference>
<evidence type="ECO:0000256" key="5">
    <source>
        <dbReference type="ARBA" id="ARBA00022777"/>
    </source>
</evidence>
<dbReference type="Gene3D" id="3.30.450.20">
    <property type="entry name" value="PAS domain"/>
    <property type="match status" value="1"/>
</dbReference>
<dbReference type="SUPFAM" id="SSF55874">
    <property type="entry name" value="ATPase domain of HSP90 chaperone/DNA topoisomerase II/histidine kinase"/>
    <property type="match status" value="1"/>
</dbReference>
<evidence type="ECO:0000313" key="10">
    <source>
        <dbReference type="EMBL" id="MBB4622796.1"/>
    </source>
</evidence>
<organism evidence="10 11">
    <name type="scientific">Parabacteroides faecis</name>
    <dbReference type="NCBI Taxonomy" id="1217282"/>
    <lineage>
        <taxon>Bacteria</taxon>
        <taxon>Pseudomonadati</taxon>
        <taxon>Bacteroidota</taxon>
        <taxon>Bacteroidia</taxon>
        <taxon>Bacteroidales</taxon>
        <taxon>Tannerellaceae</taxon>
        <taxon>Parabacteroides</taxon>
    </lineage>
</organism>
<dbReference type="Proteomes" id="UP000533637">
    <property type="component" value="Unassembled WGS sequence"/>
</dbReference>
<dbReference type="Gene3D" id="3.30.565.10">
    <property type="entry name" value="Histidine kinase-like ATPase, C-terminal domain"/>
    <property type="match status" value="1"/>
</dbReference>
<comment type="catalytic activity">
    <reaction evidence="1">
        <text>ATP + protein L-histidine = ADP + protein N-phospho-L-histidine.</text>
        <dbReference type="EC" id="2.7.13.3"/>
    </reaction>
</comment>
<evidence type="ECO:0000256" key="7">
    <source>
        <dbReference type="SAM" id="Phobius"/>
    </source>
</evidence>
<dbReference type="Gene3D" id="1.10.287.130">
    <property type="match status" value="1"/>
</dbReference>
<dbReference type="EC" id="2.7.13.3" evidence="2"/>
<dbReference type="InterPro" id="IPR004358">
    <property type="entry name" value="Sig_transdc_His_kin-like_C"/>
</dbReference>
<accession>A0ABR6KN08</accession>
<feature type="chain" id="PRO_5045399815" description="histidine kinase" evidence="8">
    <location>
        <begin position="19"/>
        <end position="754"/>
    </location>
</feature>
<comment type="caution">
    <text evidence="10">The sequence shown here is derived from an EMBL/GenBank/DDBJ whole genome shotgun (WGS) entry which is preliminary data.</text>
</comment>
<sequence>MRRTIITLSFLLYFFTLASSKNQDDQEYILVLNSVNFDEAWTNGIYQSICKSFDESPYAVKAEELMVPTIANAEEAAAKRNSLLEKFPQCPKVVVFIGDPGWLVCRPLFDDEWKDIPILICYSRESMPASLENLLSRNLSDRQLVPAGQLMKGYNITALYQPFYIRETLELMQHIQPDIRNIAFISDNRYISLCAQKEVEQTMSTHFPSLKLHLLTTTRLSTEQLLDTISRYNKETGILYYSWFSKHLQNKDNYLNDNIQRVVYGFSHYPVFTIADQQVETGYFAGGHYISLSDFSHETTRTLQKIIEGIPARDIQPHPGGKARTYLNYPHLKSHNTDSNLYPGDAVYYQRPPNFYERNKLAMISIAALFCAMIVILVMRLRFYWQKRQQKIREYELLAGFRRMIDNMPVIYIRQRIISNEKREPNDFIFVNINRAYEKFFGCSREEVIGKRFSQIKQKFPKLQFIDNMGINHSGLFPVEDKEGKTSFFDVLIFPDTENVVDIFCIDKTEAQQSLNLRKKIEQEIREREKAEEANRLKSAFLANMSHEIRTPLNAIIGFSNLLAYEENQEEREEFIRIIENNNELLLRLINDILDLSKIEAGTLEFTYSDVDLNSLLTEIEQSYHIRNRHPEVQISFEERLPQCIIHTERNRLTQVITNLLNNSMKFTTRGNIRFGYRQEGKMLRFYVEDTGCGIPADKIDSVFGRFVKLNNFQQGTGLGLSICKTIVEKLGGEIGVESTEGEGTLFWFTMKVE</sequence>
<keyword evidence="8" id="KW-0732">Signal</keyword>
<feature type="domain" description="Histidine kinase" evidence="9">
    <location>
        <begin position="544"/>
        <end position="754"/>
    </location>
</feature>
<dbReference type="InterPro" id="IPR050736">
    <property type="entry name" value="Sensor_HK_Regulatory"/>
</dbReference>
<evidence type="ECO:0000256" key="3">
    <source>
        <dbReference type="ARBA" id="ARBA00022553"/>
    </source>
</evidence>
<dbReference type="SMART" id="SM00387">
    <property type="entry name" value="HATPase_c"/>
    <property type="match status" value="1"/>
</dbReference>
<keyword evidence="7" id="KW-0812">Transmembrane</keyword>
<feature type="signal peptide" evidence="8">
    <location>
        <begin position="1"/>
        <end position="18"/>
    </location>
</feature>
<protein>
    <recommendedName>
        <fullName evidence="2">histidine kinase</fullName>
        <ecNumber evidence="2">2.7.13.3</ecNumber>
    </recommendedName>
</protein>
<evidence type="ECO:0000313" key="11">
    <source>
        <dbReference type="Proteomes" id="UP000533637"/>
    </source>
</evidence>
<dbReference type="SUPFAM" id="SSF55785">
    <property type="entry name" value="PYP-like sensor domain (PAS domain)"/>
    <property type="match status" value="1"/>
</dbReference>
<dbReference type="RefSeq" id="WP_183671169.1">
    <property type="nucleotide sequence ID" value="NZ_BMPB01000005.1"/>
</dbReference>
<keyword evidence="7" id="KW-1133">Transmembrane helix</keyword>
<evidence type="ECO:0000256" key="1">
    <source>
        <dbReference type="ARBA" id="ARBA00000085"/>
    </source>
</evidence>
<dbReference type="GO" id="GO:0016301">
    <property type="term" value="F:kinase activity"/>
    <property type="evidence" value="ECO:0007669"/>
    <property type="project" value="UniProtKB-KW"/>
</dbReference>
<reference evidence="10 11" key="1">
    <citation type="submission" date="2020-08" db="EMBL/GenBank/DDBJ databases">
        <title>Genomic Encyclopedia of Type Strains, Phase IV (KMG-IV): sequencing the most valuable type-strain genomes for metagenomic binning, comparative biology and taxonomic classification.</title>
        <authorList>
            <person name="Goeker M."/>
        </authorList>
    </citation>
    <scope>NUCLEOTIDE SEQUENCE [LARGE SCALE GENOMIC DNA]</scope>
    <source>
        <strain evidence="10 11">DSM 102983</strain>
    </source>
</reference>
<keyword evidence="3" id="KW-0597">Phosphoprotein</keyword>
<dbReference type="PROSITE" id="PS50109">
    <property type="entry name" value="HIS_KIN"/>
    <property type="match status" value="1"/>
</dbReference>
<dbReference type="InterPro" id="IPR035965">
    <property type="entry name" value="PAS-like_dom_sf"/>
</dbReference>
<dbReference type="Pfam" id="PF00512">
    <property type="entry name" value="HisKA"/>
    <property type="match status" value="1"/>
</dbReference>
<evidence type="ECO:0000256" key="6">
    <source>
        <dbReference type="ARBA" id="ARBA00023012"/>
    </source>
</evidence>
<keyword evidence="6" id="KW-0902">Two-component regulatory system</keyword>
<keyword evidence="5 10" id="KW-0418">Kinase</keyword>
<evidence type="ECO:0000259" key="9">
    <source>
        <dbReference type="PROSITE" id="PS50109"/>
    </source>
</evidence>